<organism evidence="7 8">
    <name type="scientific">Duganella guangzhouensis</name>
    <dbReference type="NCBI Taxonomy" id="2666084"/>
    <lineage>
        <taxon>Bacteria</taxon>
        <taxon>Pseudomonadati</taxon>
        <taxon>Pseudomonadota</taxon>
        <taxon>Betaproteobacteria</taxon>
        <taxon>Burkholderiales</taxon>
        <taxon>Oxalobacteraceae</taxon>
        <taxon>Telluria group</taxon>
        <taxon>Duganella</taxon>
    </lineage>
</organism>
<protein>
    <recommendedName>
        <fullName evidence="6">Very short patch repair endonuclease</fullName>
        <ecNumber evidence="6">3.1.-.-</ecNumber>
    </recommendedName>
</protein>
<accession>A0A6I2KXC6</accession>
<dbReference type="Pfam" id="PF03852">
    <property type="entry name" value="Vsr"/>
    <property type="match status" value="1"/>
</dbReference>
<evidence type="ECO:0000256" key="5">
    <source>
        <dbReference type="ARBA" id="ARBA00023204"/>
    </source>
</evidence>
<keyword evidence="5 6" id="KW-0234">DNA repair</keyword>
<dbReference type="InterPro" id="IPR011335">
    <property type="entry name" value="Restrct_endonuc-II-like"/>
</dbReference>
<dbReference type="EMBL" id="WKJK01000004">
    <property type="protein sequence ID" value="MRW90180.1"/>
    <property type="molecule type" value="Genomic_DNA"/>
</dbReference>
<evidence type="ECO:0000256" key="6">
    <source>
        <dbReference type="PIRNR" id="PIRNR018267"/>
    </source>
</evidence>
<keyword evidence="2 6" id="KW-0255">Endonuclease</keyword>
<evidence type="ECO:0000256" key="2">
    <source>
        <dbReference type="ARBA" id="ARBA00022759"/>
    </source>
</evidence>
<gene>
    <name evidence="7" type="primary">vsr</name>
    <name evidence="7" type="ORF">GJ699_09310</name>
</gene>
<dbReference type="SUPFAM" id="SSF52980">
    <property type="entry name" value="Restriction endonuclease-like"/>
    <property type="match status" value="1"/>
</dbReference>
<comment type="caution">
    <text evidence="7">The sequence shown here is derived from an EMBL/GenBank/DDBJ whole genome shotgun (WGS) entry which is preliminary data.</text>
</comment>
<sequence length="153" mass="17958">MTDVHTPERRSRNMQAIRGKNTRPEVLLRKLLFSRGFRYRLHVSSLPGKPDIVLPKHRTVIFVQGCFWHGHDCHLFTLPQTRREFWLTKIRANQQRDQRNVLALRSAGWRVICVWECALRGRLKWDEGALLNHLTGLITQDSTDAASLCIRHR</sequence>
<dbReference type="GO" id="GO:0004519">
    <property type="term" value="F:endonuclease activity"/>
    <property type="evidence" value="ECO:0007669"/>
    <property type="project" value="UniProtKB-KW"/>
</dbReference>
<comment type="similarity">
    <text evidence="6">Belongs to the vsr family.</text>
</comment>
<dbReference type="PIRSF" id="PIRSF018267">
    <property type="entry name" value="VSR_endonuc"/>
    <property type="match status" value="1"/>
</dbReference>
<proteinExistence type="inferred from homology"/>
<evidence type="ECO:0000256" key="1">
    <source>
        <dbReference type="ARBA" id="ARBA00022722"/>
    </source>
</evidence>
<keyword evidence="4 6" id="KW-0378">Hydrolase</keyword>
<dbReference type="GO" id="GO:0016787">
    <property type="term" value="F:hydrolase activity"/>
    <property type="evidence" value="ECO:0007669"/>
    <property type="project" value="UniProtKB-KW"/>
</dbReference>
<reference evidence="7 8" key="1">
    <citation type="submission" date="2019-11" db="EMBL/GenBank/DDBJ databases">
        <title>Novel species isolated from a subtropical stream in China.</title>
        <authorList>
            <person name="Lu H."/>
        </authorList>
    </citation>
    <scope>NUCLEOTIDE SEQUENCE [LARGE SCALE GENOMIC DNA]</scope>
    <source>
        <strain evidence="7 8">FT80W</strain>
    </source>
</reference>
<evidence type="ECO:0000313" key="8">
    <source>
        <dbReference type="Proteomes" id="UP000433309"/>
    </source>
</evidence>
<dbReference type="InterPro" id="IPR004603">
    <property type="entry name" value="DNA_mismatch_endonuc_vsr"/>
</dbReference>
<dbReference type="Proteomes" id="UP000433309">
    <property type="component" value="Unassembled WGS sequence"/>
</dbReference>
<dbReference type="NCBIfam" id="TIGR00632">
    <property type="entry name" value="vsr"/>
    <property type="match status" value="1"/>
</dbReference>
<evidence type="ECO:0000313" key="7">
    <source>
        <dbReference type="EMBL" id="MRW90180.1"/>
    </source>
</evidence>
<evidence type="ECO:0000256" key="4">
    <source>
        <dbReference type="ARBA" id="ARBA00022801"/>
    </source>
</evidence>
<dbReference type="RefSeq" id="WP_154375384.1">
    <property type="nucleotide sequence ID" value="NZ_WKJK01000004.1"/>
</dbReference>
<keyword evidence="3 6" id="KW-0227">DNA damage</keyword>
<keyword evidence="1 6" id="KW-0540">Nuclease</keyword>
<dbReference type="Gene3D" id="3.40.960.10">
    <property type="entry name" value="VSR Endonuclease"/>
    <property type="match status" value="1"/>
</dbReference>
<dbReference type="EC" id="3.1.-.-" evidence="6"/>
<dbReference type="CDD" id="cd00221">
    <property type="entry name" value="Vsr"/>
    <property type="match status" value="1"/>
</dbReference>
<keyword evidence="8" id="KW-1185">Reference proteome</keyword>
<dbReference type="GO" id="GO:0006298">
    <property type="term" value="P:mismatch repair"/>
    <property type="evidence" value="ECO:0007669"/>
    <property type="project" value="UniProtKB-UniRule"/>
</dbReference>
<evidence type="ECO:0000256" key="3">
    <source>
        <dbReference type="ARBA" id="ARBA00022763"/>
    </source>
</evidence>
<comment type="function">
    <text evidence="6">May nick specific sequences that contain T:G mispairs resulting from m5C-deamination.</text>
</comment>
<name>A0A6I2KXC6_9BURK</name>
<dbReference type="AlphaFoldDB" id="A0A6I2KXC6"/>